<dbReference type="Gene3D" id="1.10.150.240">
    <property type="entry name" value="Putative phosphatase, domain 2"/>
    <property type="match status" value="1"/>
</dbReference>
<keyword evidence="5" id="KW-0378">Hydrolase</keyword>
<dbReference type="PANTHER" id="PTHR43434:SF1">
    <property type="entry name" value="PHOSPHOGLYCOLATE PHOSPHATASE"/>
    <property type="match status" value="1"/>
</dbReference>
<comment type="similarity">
    <text evidence="3">Belongs to the HAD-like hydrolase superfamily. CbbY/CbbZ/Gph/YieH family.</text>
</comment>
<proteinExistence type="inferred from homology"/>
<dbReference type="EC" id="3.1.3.18" evidence="4"/>
<dbReference type="InterPro" id="IPR023214">
    <property type="entry name" value="HAD_sf"/>
</dbReference>
<dbReference type="InterPro" id="IPR023198">
    <property type="entry name" value="PGP-like_dom2"/>
</dbReference>
<dbReference type="SUPFAM" id="SSF56784">
    <property type="entry name" value="HAD-like"/>
    <property type="match status" value="1"/>
</dbReference>
<dbReference type="Gene3D" id="3.40.50.1000">
    <property type="entry name" value="HAD superfamily/HAD-like"/>
    <property type="match status" value="1"/>
</dbReference>
<evidence type="ECO:0000256" key="1">
    <source>
        <dbReference type="ARBA" id="ARBA00000830"/>
    </source>
</evidence>
<organism evidence="5 6">
    <name type="scientific">Luteolibacter soli</name>
    <dbReference type="NCBI Taxonomy" id="3135280"/>
    <lineage>
        <taxon>Bacteria</taxon>
        <taxon>Pseudomonadati</taxon>
        <taxon>Verrucomicrobiota</taxon>
        <taxon>Verrucomicrobiia</taxon>
        <taxon>Verrucomicrobiales</taxon>
        <taxon>Verrucomicrobiaceae</taxon>
        <taxon>Luteolibacter</taxon>
    </lineage>
</organism>
<comment type="pathway">
    <text evidence="2">Organic acid metabolism; glycolate biosynthesis; glycolate from 2-phosphoglycolate: step 1/1.</text>
</comment>
<dbReference type="InterPro" id="IPR036412">
    <property type="entry name" value="HAD-like_sf"/>
</dbReference>
<comment type="caution">
    <text evidence="5">The sequence shown here is derived from an EMBL/GenBank/DDBJ whole genome shotgun (WGS) entry which is preliminary data.</text>
</comment>
<reference evidence="5 6" key="1">
    <citation type="submission" date="2024-04" db="EMBL/GenBank/DDBJ databases">
        <title>Luteolibacter sp. isolated from soil.</title>
        <authorList>
            <person name="An J."/>
        </authorList>
    </citation>
    <scope>NUCLEOTIDE SEQUENCE [LARGE SCALE GENOMIC DNA]</scope>
    <source>
        <strain evidence="5 6">Y139</strain>
    </source>
</reference>
<protein>
    <recommendedName>
        <fullName evidence="4">phosphoglycolate phosphatase</fullName>
        <ecNumber evidence="4">3.1.3.18</ecNumber>
    </recommendedName>
</protein>
<dbReference type="GO" id="GO:0016787">
    <property type="term" value="F:hydrolase activity"/>
    <property type="evidence" value="ECO:0007669"/>
    <property type="project" value="UniProtKB-KW"/>
</dbReference>
<name>A0ABU9AVZ8_9BACT</name>
<dbReference type="InterPro" id="IPR050155">
    <property type="entry name" value="HAD-like_hydrolase_sf"/>
</dbReference>
<gene>
    <name evidence="5" type="ORF">WKV53_15535</name>
</gene>
<evidence type="ECO:0000256" key="2">
    <source>
        <dbReference type="ARBA" id="ARBA00004818"/>
    </source>
</evidence>
<evidence type="ECO:0000313" key="5">
    <source>
        <dbReference type="EMBL" id="MEK7951927.1"/>
    </source>
</evidence>
<dbReference type="Proteomes" id="UP001371305">
    <property type="component" value="Unassembled WGS sequence"/>
</dbReference>
<evidence type="ECO:0000256" key="4">
    <source>
        <dbReference type="ARBA" id="ARBA00013078"/>
    </source>
</evidence>
<keyword evidence="6" id="KW-1185">Reference proteome</keyword>
<dbReference type="RefSeq" id="WP_341405686.1">
    <property type="nucleotide sequence ID" value="NZ_JBBUKT010000005.1"/>
</dbReference>
<dbReference type="EMBL" id="JBBUKT010000005">
    <property type="protein sequence ID" value="MEK7951927.1"/>
    <property type="molecule type" value="Genomic_DNA"/>
</dbReference>
<dbReference type="Pfam" id="PF00702">
    <property type="entry name" value="Hydrolase"/>
    <property type="match status" value="1"/>
</dbReference>
<evidence type="ECO:0000256" key="3">
    <source>
        <dbReference type="ARBA" id="ARBA00006171"/>
    </source>
</evidence>
<accession>A0ABU9AVZ8</accession>
<comment type="catalytic activity">
    <reaction evidence="1">
        <text>2-phosphoglycolate + H2O = glycolate + phosphate</text>
        <dbReference type="Rhea" id="RHEA:14369"/>
        <dbReference type="ChEBI" id="CHEBI:15377"/>
        <dbReference type="ChEBI" id="CHEBI:29805"/>
        <dbReference type="ChEBI" id="CHEBI:43474"/>
        <dbReference type="ChEBI" id="CHEBI:58033"/>
        <dbReference type="EC" id="3.1.3.18"/>
    </reaction>
</comment>
<sequence>MVKLWLFDIDGTLVDTGGAGMRALQEAAEECFGGSGPELDLAGSTDLGVLAGILAHFDRAHGPEEEAAFFACYLRHLEKNLAGGGYAGRVLPGAAELLESLSRLPEVTVGLLTGNIAGGAAAKMRHYGLDAHFAFGAYGCDHADRNLLGPVALARAAAHAGRDFTAAETLVIGDTPKDVACAKAMGARCLAVATGKFNAEQLRECGADVVVERLDDPVVLGMFAGV</sequence>
<evidence type="ECO:0000313" key="6">
    <source>
        <dbReference type="Proteomes" id="UP001371305"/>
    </source>
</evidence>
<dbReference type="PANTHER" id="PTHR43434">
    <property type="entry name" value="PHOSPHOGLYCOLATE PHOSPHATASE"/>
    <property type="match status" value="1"/>
</dbReference>